<evidence type="ECO:0000313" key="2">
    <source>
        <dbReference type="Proteomes" id="UP000299102"/>
    </source>
</evidence>
<dbReference type="AlphaFoldDB" id="A0A4C1SQZ7"/>
<comment type="caution">
    <text evidence="1">The sequence shown here is derived from an EMBL/GenBank/DDBJ whole genome shotgun (WGS) entry which is preliminary data.</text>
</comment>
<dbReference type="EMBL" id="BGZK01007364">
    <property type="protein sequence ID" value="GBP03620.1"/>
    <property type="molecule type" value="Genomic_DNA"/>
</dbReference>
<reference evidence="1 2" key="1">
    <citation type="journal article" date="2019" name="Commun. Biol.">
        <title>The bagworm genome reveals a unique fibroin gene that provides high tensile strength.</title>
        <authorList>
            <person name="Kono N."/>
            <person name="Nakamura H."/>
            <person name="Ohtoshi R."/>
            <person name="Tomita M."/>
            <person name="Numata K."/>
            <person name="Arakawa K."/>
        </authorList>
    </citation>
    <scope>NUCLEOTIDE SEQUENCE [LARGE SCALE GENOMIC DNA]</scope>
</reference>
<protein>
    <submittedName>
        <fullName evidence="1">Uncharacterized protein</fullName>
    </submittedName>
</protein>
<proteinExistence type="predicted"/>
<gene>
    <name evidence="1" type="ORF">EVAR_71329_1</name>
</gene>
<sequence length="112" mass="12163">MLLIWKTQRSGKSSPLLLRCRTSHVVGLLHKNRPADRSPTGATLALNTGVIVSPVAFRPVSASSGDQFPLLHPIPPRSIIPIQNAGIESATPLEFERSWEAMVTCSLMAHMP</sequence>
<keyword evidence="2" id="KW-1185">Reference proteome</keyword>
<evidence type="ECO:0000313" key="1">
    <source>
        <dbReference type="EMBL" id="GBP03620.1"/>
    </source>
</evidence>
<dbReference type="Proteomes" id="UP000299102">
    <property type="component" value="Unassembled WGS sequence"/>
</dbReference>
<organism evidence="1 2">
    <name type="scientific">Eumeta variegata</name>
    <name type="common">Bagworm moth</name>
    <name type="synonym">Eumeta japonica</name>
    <dbReference type="NCBI Taxonomy" id="151549"/>
    <lineage>
        <taxon>Eukaryota</taxon>
        <taxon>Metazoa</taxon>
        <taxon>Ecdysozoa</taxon>
        <taxon>Arthropoda</taxon>
        <taxon>Hexapoda</taxon>
        <taxon>Insecta</taxon>
        <taxon>Pterygota</taxon>
        <taxon>Neoptera</taxon>
        <taxon>Endopterygota</taxon>
        <taxon>Lepidoptera</taxon>
        <taxon>Glossata</taxon>
        <taxon>Ditrysia</taxon>
        <taxon>Tineoidea</taxon>
        <taxon>Psychidae</taxon>
        <taxon>Oiketicinae</taxon>
        <taxon>Eumeta</taxon>
    </lineage>
</organism>
<name>A0A4C1SQZ7_EUMVA</name>
<accession>A0A4C1SQZ7</accession>